<gene>
    <name evidence="1" type="ORF">GHA_02306</name>
    <name evidence="2" type="ORF">TML_02518</name>
</gene>
<sequence length="119" mass="13729">MFNRNETHVHVFQLSTEFPFVDVVELNNEVIGYISENRDWNKKEKPVSLISPDGTHIRDFCCVTHAASHVAQKVTGIEFDEVEILKNIETRVFKVEKSSDLFDALMFAFASEFKGKRPH</sequence>
<evidence type="ECO:0000313" key="2">
    <source>
        <dbReference type="EMBL" id="CAC9203269.1"/>
    </source>
</evidence>
<dbReference type="AlphaFoldDB" id="A0A9N8CUB8"/>
<dbReference type="RefSeq" id="WP_239181663.1">
    <property type="nucleotide sequence ID" value="NZ_CAHPQT010000015.1"/>
</dbReference>
<comment type="caution">
    <text evidence="1">The sequence shown here is derived from an EMBL/GenBank/DDBJ whole genome shotgun (WGS) entry which is preliminary data.</text>
</comment>
<accession>A0A9N8CUB8</accession>
<organism evidence="1 3">
    <name type="scientific">Citrobacter werkmanii</name>
    <dbReference type="NCBI Taxonomy" id="67827"/>
    <lineage>
        <taxon>Bacteria</taxon>
        <taxon>Pseudomonadati</taxon>
        <taxon>Pseudomonadota</taxon>
        <taxon>Gammaproteobacteria</taxon>
        <taxon>Enterobacterales</taxon>
        <taxon>Enterobacteriaceae</taxon>
        <taxon>Citrobacter</taxon>
        <taxon>Citrobacter freundii complex</taxon>
    </lineage>
</organism>
<dbReference type="EMBL" id="CAHPQX010000009">
    <property type="protein sequence ID" value="CAB5548760.1"/>
    <property type="molecule type" value="Genomic_DNA"/>
</dbReference>
<keyword evidence="4" id="KW-1185">Reference proteome</keyword>
<protein>
    <submittedName>
        <fullName evidence="1">Uncharacterized protein</fullName>
    </submittedName>
</protein>
<evidence type="ECO:0000313" key="4">
    <source>
        <dbReference type="Proteomes" id="UP000837205"/>
    </source>
</evidence>
<dbReference type="Proteomes" id="UP000837205">
    <property type="component" value="Unassembled WGS sequence"/>
</dbReference>
<dbReference type="EMBL" id="CAIIUA010000001">
    <property type="protein sequence ID" value="CAC9203269.1"/>
    <property type="molecule type" value="Genomic_DNA"/>
</dbReference>
<name>A0A9N8CUB8_9ENTR</name>
<evidence type="ECO:0000313" key="1">
    <source>
        <dbReference type="EMBL" id="CAB5548760.1"/>
    </source>
</evidence>
<reference evidence="1" key="1">
    <citation type="submission" date="2020-05" db="EMBL/GenBank/DDBJ databases">
        <authorList>
            <person name="Delgado-Blas J."/>
        </authorList>
    </citation>
    <scope>NUCLEOTIDE SEQUENCE</scope>
    <source>
        <strain evidence="1">BB1459</strain>
        <strain evidence="2">BB1480</strain>
    </source>
</reference>
<dbReference type="Proteomes" id="UP000834503">
    <property type="component" value="Unassembled WGS sequence"/>
</dbReference>
<evidence type="ECO:0000313" key="3">
    <source>
        <dbReference type="Proteomes" id="UP000834503"/>
    </source>
</evidence>
<proteinExistence type="predicted"/>